<dbReference type="SUPFAM" id="SSF50475">
    <property type="entry name" value="FMN-binding split barrel"/>
    <property type="match status" value="1"/>
</dbReference>
<dbReference type="OrthoDB" id="2138282at2759"/>
<gene>
    <name evidence="2" type="ORF">Amon01_000081800</name>
</gene>
<dbReference type="PANTHER" id="PTHR37273">
    <property type="entry name" value="CHROMOSOME 8, WHOLE GENOME SHOTGUN SEQUENCE"/>
    <property type="match status" value="1"/>
</dbReference>
<dbReference type="Gene3D" id="2.30.110.10">
    <property type="entry name" value="Electron Transport, Fmn-binding Protein, Chain A"/>
    <property type="match status" value="1"/>
</dbReference>
<dbReference type="InterPro" id="IPR012349">
    <property type="entry name" value="Split_barrel_FMN-bd"/>
</dbReference>
<dbReference type="PANTHER" id="PTHR37273:SF1">
    <property type="entry name" value="ADL397C-AP"/>
    <property type="match status" value="1"/>
</dbReference>
<protein>
    <submittedName>
        <fullName evidence="2">Unnamed protein product</fullName>
    </submittedName>
</protein>
<dbReference type="EMBL" id="BSXU01000230">
    <property type="protein sequence ID" value="GMG19891.1"/>
    <property type="molecule type" value="Genomic_DNA"/>
</dbReference>
<feature type="domain" description="CREG-like beta-barrel" evidence="1">
    <location>
        <begin position="69"/>
        <end position="238"/>
    </location>
</feature>
<evidence type="ECO:0000313" key="3">
    <source>
        <dbReference type="Proteomes" id="UP001165063"/>
    </source>
</evidence>
<proteinExistence type="predicted"/>
<accession>A0A9W7DDY5</accession>
<reference evidence="2" key="1">
    <citation type="submission" date="2023-04" db="EMBL/GenBank/DDBJ databases">
        <title>Ambrosiozyma monospora NBRC 1965.</title>
        <authorList>
            <person name="Ichikawa N."/>
            <person name="Sato H."/>
            <person name="Tonouchi N."/>
        </authorList>
    </citation>
    <scope>NUCLEOTIDE SEQUENCE</scope>
    <source>
        <strain evidence="2">NBRC 1965</strain>
    </source>
</reference>
<sequence>MVPTNFQAVFIKSNMKFATLQTLFLLLASTSTAFPLLSENNQDQHSLSTTQSSDIDIQLIESKSGSYHDVKTAARVARTLVHRESLTNLNTIDFNSGYPVSFVEYYADCDNDGKPIMLVVDMSSSNRNIEQGSKASLSINVGNHQIKDKVDPHYIGGIVGSTAGSPRVNFKGKFVDYEGSQTLVGACFAKRHRDSVVWYPNNPIHSSHWSKFEIEEVYFVGGFGDRAYIGILPVDEYLNAKTFDEDDENYQKFLFGDETEHQFNEGNDVNESDETSATTSLLQSLFSSLKSALNQITKEADVHANGRRAHRSGCKEHM</sequence>
<dbReference type="InterPro" id="IPR055343">
    <property type="entry name" value="CREG_beta-barrel"/>
</dbReference>
<dbReference type="Proteomes" id="UP001165063">
    <property type="component" value="Unassembled WGS sequence"/>
</dbReference>
<dbReference type="Pfam" id="PF13883">
    <property type="entry name" value="CREG_beta-barrel"/>
    <property type="match status" value="1"/>
</dbReference>
<organism evidence="2 3">
    <name type="scientific">Ambrosiozyma monospora</name>
    <name type="common">Yeast</name>
    <name type="synonym">Endomycopsis monosporus</name>
    <dbReference type="NCBI Taxonomy" id="43982"/>
    <lineage>
        <taxon>Eukaryota</taxon>
        <taxon>Fungi</taxon>
        <taxon>Dikarya</taxon>
        <taxon>Ascomycota</taxon>
        <taxon>Saccharomycotina</taxon>
        <taxon>Pichiomycetes</taxon>
        <taxon>Pichiales</taxon>
        <taxon>Pichiaceae</taxon>
        <taxon>Ambrosiozyma</taxon>
    </lineage>
</organism>
<evidence type="ECO:0000313" key="2">
    <source>
        <dbReference type="EMBL" id="GMG19891.1"/>
    </source>
</evidence>
<comment type="caution">
    <text evidence="2">The sequence shown here is derived from an EMBL/GenBank/DDBJ whole genome shotgun (WGS) entry which is preliminary data.</text>
</comment>
<evidence type="ECO:0000259" key="1">
    <source>
        <dbReference type="Pfam" id="PF13883"/>
    </source>
</evidence>
<dbReference type="AlphaFoldDB" id="A0A9W7DDY5"/>
<name>A0A9W7DDY5_AMBMO</name>
<keyword evidence="3" id="KW-1185">Reference proteome</keyword>